<evidence type="ECO:0000313" key="11">
    <source>
        <dbReference type="Proteomes" id="UP000245489"/>
    </source>
</evidence>
<feature type="binding site" evidence="7">
    <location>
        <position position="555"/>
    </location>
    <ligand>
        <name>substrate</name>
    </ligand>
</feature>
<dbReference type="AlphaFoldDB" id="A0A316E911"/>
<dbReference type="Pfam" id="PF02065">
    <property type="entry name" value="Melibiase"/>
    <property type="match status" value="1"/>
</dbReference>
<dbReference type="FunFam" id="3.20.20.70:FF:000118">
    <property type="entry name" value="Alpha-galactosidase"/>
    <property type="match status" value="1"/>
</dbReference>
<evidence type="ECO:0000256" key="4">
    <source>
        <dbReference type="ARBA" id="ARBA00023295"/>
    </source>
</evidence>
<dbReference type="InterPro" id="IPR000111">
    <property type="entry name" value="Glyco_hydro_27/36_CS"/>
</dbReference>
<keyword evidence="3 5" id="KW-0378">Hydrolase</keyword>
<feature type="binding site" evidence="7">
    <location>
        <position position="533"/>
    </location>
    <ligand>
        <name>substrate</name>
    </ligand>
</feature>
<dbReference type="PIRSF" id="PIRSF005536">
    <property type="entry name" value="Agal"/>
    <property type="match status" value="1"/>
</dbReference>
<gene>
    <name evidence="10" type="ORF">LV89_02849</name>
</gene>
<dbReference type="InterPro" id="IPR038417">
    <property type="entry name" value="Alpga-gal_N_sf"/>
</dbReference>
<dbReference type="InterPro" id="IPR031705">
    <property type="entry name" value="Glyco_hydro_36_C"/>
</dbReference>
<dbReference type="Gene3D" id="2.70.98.60">
    <property type="entry name" value="alpha-galactosidase from lactobacil brevis"/>
    <property type="match status" value="1"/>
</dbReference>
<dbReference type="CDD" id="cd14791">
    <property type="entry name" value="GH36"/>
    <property type="match status" value="1"/>
</dbReference>
<feature type="domain" description="Glycosyl hydrolase family 36 N-terminal" evidence="9">
    <location>
        <begin position="54"/>
        <end position="288"/>
    </location>
</feature>
<reference evidence="10 11" key="1">
    <citation type="submission" date="2018-05" db="EMBL/GenBank/DDBJ databases">
        <title>Genomic Encyclopedia of Archaeal and Bacterial Type Strains, Phase II (KMG-II): from individual species to whole genera.</title>
        <authorList>
            <person name="Goeker M."/>
        </authorList>
    </citation>
    <scope>NUCLEOTIDE SEQUENCE [LARGE SCALE GENOMIC DNA]</scope>
    <source>
        <strain evidence="10 11">DSM 22214</strain>
    </source>
</reference>
<dbReference type="InterPro" id="IPR013785">
    <property type="entry name" value="Aldolase_TIM"/>
</dbReference>
<dbReference type="Gene3D" id="3.20.20.70">
    <property type="entry name" value="Aldolase class I"/>
    <property type="match status" value="1"/>
</dbReference>
<dbReference type="PANTHER" id="PTHR43053:SF3">
    <property type="entry name" value="ALPHA-GALACTOSIDASE C-RELATED"/>
    <property type="match status" value="1"/>
</dbReference>
<feature type="domain" description="Glycosyl hydrolase family 36 C-terminal" evidence="8">
    <location>
        <begin position="650"/>
        <end position="737"/>
    </location>
</feature>
<evidence type="ECO:0000256" key="1">
    <source>
        <dbReference type="ARBA" id="ARBA00001255"/>
    </source>
</evidence>
<name>A0A316E911_9BACT</name>
<feature type="active site" description="Nucleophile" evidence="6">
    <location>
        <position position="483"/>
    </location>
</feature>
<evidence type="ECO:0000256" key="7">
    <source>
        <dbReference type="PIRSR" id="PIRSR005536-2"/>
    </source>
</evidence>
<comment type="catalytic activity">
    <reaction evidence="1 5">
        <text>Hydrolysis of terminal, non-reducing alpha-D-galactose residues in alpha-D-galactosides, including galactose oligosaccharides, galactomannans and galactolipids.</text>
        <dbReference type="EC" id="3.2.1.22"/>
    </reaction>
</comment>
<dbReference type="InterPro" id="IPR031704">
    <property type="entry name" value="Glyco_hydro_36_N"/>
</dbReference>
<evidence type="ECO:0000259" key="9">
    <source>
        <dbReference type="Pfam" id="PF16875"/>
    </source>
</evidence>
<proteinExistence type="inferred from homology"/>
<dbReference type="Gene3D" id="2.60.40.1180">
    <property type="entry name" value="Golgi alpha-mannosidase II"/>
    <property type="match status" value="1"/>
</dbReference>
<evidence type="ECO:0000313" key="10">
    <source>
        <dbReference type="EMBL" id="PWK25223.1"/>
    </source>
</evidence>
<dbReference type="PROSITE" id="PS00512">
    <property type="entry name" value="ALPHA_GALACTOSIDASE"/>
    <property type="match status" value="1"/>
</dbReference>
<comment type="similarity">
    <text evidence="5">Belongs to the glycosyl hydrolase.</text>
</comment>
<comment type="caution">
    <text evidence="10">The sequence shown here is derived from an EMBL/GenBank/DDBJ whole genome shotgun (WGS) entry which is preliminary data.</text>
</comment>
<accession>A0A316E911</accession>
<protein>
    <recommendedName>
        <fullName evidence="2 5">Alpha-galactosidase</fullName>
        <ecNumber evidence="2 5">3.2.1.22</ecNumber>
    </recommendedName>
</protein>
<organism evidence="10 11">
    <name type="scientific">Arcicella aurantiaca</name>
    <dbReference type="NCBI Taxonomy" id="591202"/>
    <lineage>
        <taxon>Bacteria</taxon>
        <taxon>Pseudomonadati</taxon>
        <taxon>Bacteroidota</taxon>
        <taxon>Cytophagia</taxon>
        <taxon>Cytophagales</taxon>
        <taxon>Flectobacillaceae</taxon>
        <taxon>Arcicella</taxon>
    </lineage>
</organism>
<feature type="binding site" evidence="7">
    <location>
        <position position="447"/>
    </location>
    <ligand>
        <name>substrate</name>
    </ligand>
</feature>
<feature type="binding site" evidence="7">
    <location>
        <begin position="481"/>
        <end position="485"/>
    </location>
    <ligand>
        <name>substrate</name>
    </ligand>
</feature>
<feature type="active site" description="Proton donor" evidence="6">
    <location>
        <position position="555"/>
    </location>
</feature>
<keyword evidence="4 5" id="KW-0326">Glycosidase</keyword>
<keyword evidence="11" id="KW-1185">Reference proteome</keyword>
<feature type="binding site" evidence="7">
    <location>
        <begin position="367"/>
        <end position="368"/>
    </location>
    <ligand>
        <name>substrate</name>
    </ligand>
</feature>
<dbReference type="EMBL" id="QGGO01000014">
    <property type="protein sequence ID" value="PWK25223.1"/>
    <property type="molecule type" value="Genomic_DNA"/>
</dbReference>
<dbReference type="GO" id="GO:0004557">
    <property type="term" value="F:alpha-galactosidase activity"/>
    <property type="evidence" value="ECO:0007669"/>
    <property type="project" value="UniProtKB-UniRule"/>
</dbReference>
<dbReference type="EC" id="3.2.1.22" evidence="2 5"/>
<feature type="binding site" evidence="7">
    <location>
        <position position="200"/>
    </location>
    <ligand>
        <name>substrate</name>
    </ligand>
</feature>
<dbReference type="InterPro" id="IPR017853">
    <property type="entry name" value="GH"/>
</dbReference>
<evidence type="ECO:0000259" key="8">
    <source>
        <dbReference type="Pfam" id="PF16874"/>
    </source>
</evidence>
<dbReference type="InterPro" id="IPR013780">
    <property type="entry name" value="Glyco_hydro_b"/>
</dbReference>
<evidence type="ECO:0000256" key="6">
    <source>
        <dbReference type="PIRSR" id="PIRSR005536-1"/>
    </source>
</evidence>
<dbReference type="Pfam" id="PF16875">
    <property type="entry name" value="Glyco_hydro_36N"/>
    <property type="match status" value="1"/>
</dbReference>
<dbReference type="InterPro" id="IPR050985">
    <property type="entry name" value="Alpha-glycosidase_related"/>
</dbReference>
<evidence type="ECO:0000256" key="3">
    <source>
        <dbReference type="ARBA" id="ARBA00022801"/>
    </source>
</evidence>
<evidence type="ECO:0000256" key="2">
    <source>
        <dbReference type="ARBA" id="ARBA00012755"/>
    </source>
</evidence>
<dbReference type="Pfam" id="PF16874">
    <property type="entry name" value="Glyco_hydro_36C"/>
    <property type="match status" value="1"/>
</dbReference>
<dbReference type="GO" id="GO:0016052">
    <property type="term" value="P:carbohydrate catabolic process"/>
    <property type="evidence" value="ECO:0007669"/>
    <property type="project" value="InterPro"/>
</dbReference>
<evidence type="ECO:0000256" key="5">
    <source>
        <dbReference type="PIRNR" id="PIRNR005536"/>
    </source>
</evidence>
<dbReference type="PANTHER" id="PTHR43053">
    <property type="entry name" value="GLYCOSIDASE FAMILY 31"/>
    <property type="match status" value="1"/>
</dbReference>
<dbReference type="SUPFAM" id="SSF51445">
    <property type="entry name" value="(Trans)glycosidases"/>
    <property type="match status" value="1"/>
</dbReference>
<dbReference type="InterPro" id="IPR002252">
    <property type="entry name" value="Glyco_hydro_36"/>
</dbReference>
<dbReference type="Proteomes" id="UP000245489">
    <property type="component" value="Unassembled WGS sequence"/>
</dbReference>
<dbReference type="PRINTS" id="PR00743">
    <property type="entry name" value="GLHYDRLASE36"/>
</dbReference>
<sequence>MTLKIKTMFKKSQLFISLIAFTCTNYFVQAQQNVTIPIETAKNSLVLQTDKDNRLGIVHFGKKLLKTSDNALISQELRYNDSNAGIYNSPYTPSGTWNLVEPAIQITHADGNSSLELKYVSHQTIKIDDNVTQTNILLKDPNYPVEVTLCYKVYAKENVIEQWSLIKHQEKKNILMQKYASANMYFSADNYVLHHYHGGWAEEMKTEETLLTAGIKTLDSKLGTRANLFQPPTFMLSFDRQATEDEGKVMLGTLAWSGNFKIDFEVDSYHNLRLLAGINPHASEYSLAPNQEFKTPSFISTFSDNGKGEASRNMHNWARKYRILDGEGSRLTLLNNWEATYFDFDEQKLTGLFKDGKKLGVDLFLLDDGWFANKYPRNGDVAGLGDWQENRKKLPNGIGYLMKEATKAGIKFGIWVEPEMVNPKSELYEQHKDWVIREPERPEHYFRNQLPLDLSNPEVQDFVFGVLDNLFTKNPDLAFIKWDCNAVTYNAHSMYLQKQGLPQTHLYVEYVKGLYKVLERIRTKFPKVPMMLCSGGGGRVDYEALKYFTEFWLSDNTDPIERIFIQWENSYFYPAIAHCNHITDWSKVGLKFRTDVAMMGKMGYDIVVSQLTEKELEFSQKALENYKRINPVIWKGNLYRLQNPWEKPFASVNFCNENQDHAVMFNYLTTNRFDTGYNPMPIKLKGLSPTKKYSVKEINLFPGTTSTLKADLVYTGDYLMTIGINPELSGRRSSVILEFTEVK</sequence>